<dbReference type="Pfam" id="PF23343">
    <property type="entry name" value="REP_ORF2-G2P"/>
    <property type="match status" value="1"/>
</dbReference>
<evidence type="ECO:0000259" key="2">
    <source>
        <dbReference type="Pfam" id="PF23343"/>
    </source>
</evidence>
<dbReference type="AlphaFoldDB" id="A0A084J9D6"/>
<dbReference type="eggNOG" id="ENOG5030C6X">
    <property type="taxonomic scope" value="Bacteria"/>
</dbReference>
<evidence type="ECO:0000313" key="3">
    <source>
        <dbReference type="EMBL" id="KEZ85570.1"/>
    </source>
</evidence>
<evidence type="ECO:0000256" key="1">
    <source>
        <dbReference type="SAM" id="MobiDB-lite"/>
    </source>
</evidence>
<dbReference type="RefSeq" id="WP_035134211.1">
    <property type="nucleotide sequence ID" value="NZ_JPMD01000033.1"/>
</dbReference>
<reference evidence="3 4" key="1">
    <citation type="submission" date="2014-07" db="EMBL/GenBank/DDBJ databases">
        <title>Draft genome of Clostridium sulfidigenes 113A isolated from sediments associated with methane hydrate from Krishna Godavari basin.</title>
        <authorList>
            <person name="Honkalas V.S."/>
            <person name="Dabir A.P."/>
            <person name="Arora P."/>
            <person name="Dhakephalkar P.K."/>
        </authorList>
    </citation>
    <scope>NUCLEOTIDE SEQUENCE [LARGE SCALE GENOMIC DNA]</scope>
    <source>
        <strain evidence="3 4">113A</strain>
    </source>
</reference>
<gene>
    <name evidence="3" type="ORF">IO99_13830</name>
</gene>
<feature type="compositionally biased region" description="Basic and acidic residues" evidence="1">
    <location>
        <begin position="40"/>
        <end position="55"/>
    </location>
</feature>
<evidence type="ECO:0000313" key="4">
    <source>
        <dbReference type="Proteomes" id="UP000028542"/>
    </source>
</evidence>
<proteinExistence type="predicted"/>
<protein>
    <recommendedName>
        <fullName evidence="2">Replication-associated protein ORF2/G2P domain-containing protein</fullName>
    </recommendedName>
</protein>
<dbReference type="STRING" id="318464.IO99_13830"/>
<comment type="caution">
    <text evidence="3">The sequence shown here is derived from an EMBL/GenBank/DDBJ whole genome shotgun (WGS) entry which is preliminary data.</text>
</comment>
<keyword evidence="4" id="KW-1185">Reference proteome</keyword>
<feature type="domain" description="Replication-associated protein ORF2/G2P" evidence="2">
    <location>
        <begin position="73"/>
        <end position="192"/>
    </location>
</feature>
<feature type="region of interest" description="Disordered" evidence="1">
    <location>
        <begin position="35"/>
        <end position="55"/>
    </location>
</feature>
<dbReference type="Proteomes" id="UP000028542">
    <property type="component" value="Unassembled WGS sequence"/>
</dbReference>
<name>A0A084J9D6_9CLOT</name>
<organism evidence="3 4">
    <name type="scientific">Clostridium sulfidigenes</name>
    <dbReference type="NCBI Taxonomy" id="318464"/>
    <lineage>
        <taxon>Bacteria</taxon>
        <taxon>Bacillati</taxon>
        <taxon>Bacillota</taxon>
        <taxon>Clostridia</taxon>
        <taxon>Eubacteriales</taxon>
        <taxon>Clostridiaceae</taxon>
        <taxon>Clostridium</taxon>
    </lineage>
</organism>
<accession>A0A084J9D6</accession>
<dbReference type="InterPro" id="IPR056906">
    <property type="entry name" value="ORF2/G2P_dom"/>
</dbReference>
<dbReference type="EMBL" id="JPMD01000033">
    <property type="protein sequence ID" value="KEZ85570.1"/>
    <property type="molecule type" value="Genomic_DNA"/>
</dbReference>
<sequence>MRNFMREKRIFCGKKYLEVDIIPRTIWQEKTVKGKRAKRVKESEPKQKNLNDKNSKRYITQLANGNFGKGDLHVTCTYKDKYLPETLEDAEKEVSNFFRRLNHRRKKKELEPLKYILVTEYIMADENEDKPIRIHHHILMNKGLSRDEVEELWSKRKKKGEKEGDTIGFINADRLQPNENGLEGISRYITKSRNNKKGKKRWSSSRNLIRPESIKNDYKYSKRKIEKLIKENDFRFWEEQYKGYRVVEASPVYQDLIGWSVYLKMWKKE</sequence>